<evidence type="ECO:0000256" key="7">
    <source>
        <dbReference type="ARBA" id="ARBA00042645"/>
    </source>
</evidence>
<dbReference type="AlphaFoldDB" id="A0A1K2I2D9"/>
<dbReference type="InterPro" id="IPR052382">
    <property type="entry name" value="ABHD10_acyl-thioesterase"/>
</dbReference>
<dbReference type="Proteomes" id="UP000183447">
    <property type="component" value="Unassembled WGS sequence"/>
</dbReference>
<evidence type="ECO:0000256" key="4">
    <source>
        <dbReference type="ARBA" id="ARBA00039132"/>
    </source>
</evidence>
<evidence type="ECO:0000256" key="11">
    <source>
        <dbReference type="ARBA" id="ARBA00047972"/>
    </source>
</evidence>
<dbReference type="PANTHER" id="PTHR16138:SF7">
    <property type="entry name" value="PALMITOYL-PROTEIN THIOESTERASE ABHD10, MITOCHONDRIAL"/>
    <property type="match status" value="1"/>
</dbReference>
<dbReference type="PANTHER" id="PTHR16138">
    <property type="entry name" value="MYCOPHENOLIC ACID ACYL-GLUCURONIDE ESTERASE, MITOCHONDRIAL"/>
    <property type="match status" value="1"/>
</dbReference>
<comment type="function">
    <text evidence="9">Acts as an acyl-protein thioesterase that hydrolyzes fatty acids from acylated residues in proteins. Regulates the mitochondrial S-depalmitoylation of the nucleophilic active site residue of peroxiredoxin-5/PRDX5, a key antioxidant protein, therefore modulating mitochondrial antioxidant ability. Also catalyzes the deglucuronidation of mycophenolic acid acyl-glucuronide, an active metabolite of the immunosuppressant drug mycophenolate.</text>
</comment>
<dbReference type="GO" id="GO:0008474">
    <property type="term" value="F:palmitoyl-(protein) hydrolase activity"/>
    <property type="evidence" value="ECO:0007669"/>
    <property type="project" value="UniProtKB-EC"/>
</dbReference>
<evidence type="ECO:0000313" key="14">
    <source>
        <dbReference type="Proteomes" id="UP000183447"/>
    </source>
</evidence>
<dbReference type="InterPro" id="IPR000073">
    <property type="entry name" value="AB_hydrolase_1"/>
</dbReference>
<evidence type="ECO:0000256" key="10">
    <source>
        <dbReference type="ARBA" id="ARBA00047409"/>
    </source>
</evidence>
<name>A0A1K2I2D9_9HYPH</name>
<accession>A0A1K2I2D9</accession>
<keyword evidence="14" id="KW-1185">Reference proteome</keyword>
<evidence type="ECO:0000256" key="9">
    <source>
        <dbReference type="ARBA" id="ARBA00046047"/>
    </source>
</evidence>
<comment type="catalytic activity">
    <reaction evidence="11">
        <text>mycophenolic acid O-acyl-beta-D-glucuronide + H2O = mycophenolate + D-glucuronate + H(+)</text>
        <dbReference type="Rhea" id="RHEA:34179"/>
        <dbReference type="ChEBI" id="CHEBI:15377"/>
        <dbReference type="ChEBI" id="CHEBI:15378"/>
        <dbReference type="ChEBI" id="CHEBI:58720"/>
        <dbReference type="ChEBI" id="CHEBI:62932"/>
        <dbReference type="ChEBI" id="CHEBI:66982"/>
        <dbReference type="EC" id="3.1.1.93"/>
    </reaction>
    <physiologicalReaction direction="left-to-right" evidence="11">
        <dbReference type="Rhea" id="RHEA:34180"/>
    </physiologicalReaction>
</comment>
<dbReference type="EMBL" id="FPKU01000003">
    <property type="protein sequence ID" value="SFZ86549.1"/>
    <property type="molecule type" value="Genomic_DNA"/>
</dbReference>
<evidence type="ECO:0000256" key="3">
    <source>
        <dbReference type="ARBA" id="ARBA00022946"/>
    </source>
</evidence>
<evidence type="ECO:0000256" key="8">
    <source>
        <dbReference type="ARBA" id="ARBA00042704"/>
    </source>
</evidence>
<keyword evidence="3" id="KW-0809">Transit peptide</keyword>
<dbReference type="InterPro" id="IPR029058">
    <property type="entry name" value="AB_hydrolase_fold"/>
</dbReference>
<dbReference type="EC" id="3.1.2.22" evidence="1"/>
<dbReference type="RefSeq" id="WP_072346181.1">
    <property type="nucleotide sequence ID" value="NZ_FPKU01000003.1"/>
</dbReference>
<gene>
    <name evidence="13" type="ORF">SAMN02983003_3732</name>
</gene>
<evidence type="ECO:0000256" key="6">
    <source>
        <dbReference type="ARBA" id="ARBA00041520"/>
    </source>
</evidence>
<dbReference type="EC" id="3.1.1.93" evidence="4"/>
<organism evidence="13 14">
    <name type="scientific">Devosia enhydra</name>
    <dbReference type="NCBI Taxonomy" id="665118"/>
    <lineage>
        <taxon>Bacteria</taxon>
        <taxon>Pseudomonadati</taxon>
        <taxon>Pseudomonadota</taxon>
        <taxon>Alphaproteobacteria</taxon>
        <taxon>Hyphomicrobiales</taxon>
        <taxon>Devosiaceae</taxon>
        <taxon>Devosia</taxon>
    </lineage>
</organism>
<dbReference type="STRING" id="665118.SAMN02983003_3732"/>
<dbReference type="SUPFAM" id="SSF53474">
    <property type="entry name" value="alpha/beta-Hydrolases"/>
    <property type="match status" value="1"/>
</dbReference>
<evidence type="ECO:0000256" key="2">
    <source>
        <dbReference type="ARBA" id="ARBA00022801"/>
    </source>
</evidence>
<keyword evidence="2 13" id="KW-0378">Hydrolase</keyword>
<dbReference type="Pfam" id="PF12697">
    <property type="entry name" value="Abhydrolase_6"/>
    <property type="match status" value="1"/>
</dbReference>
<proteinExistence type="predicted"/>
<dbReference type="Gene3D" id="3.40.50.1820">
    <property type="entry name" value="alpha/beta hydrolase"/>
    <property type="match status" value="1"/>
</dbReference>
<evidence type="ECO:0000259" key="12">
    <source>
        <dbReference type="Pfam" id="PF12697"/>
    </source>
</evidence>
<evidence type="ECO:0000256" key="1">
    <source>
        <dbReference type="ARBA" id="ARBA00012423"/>
    </source>
</evidence>
<reference evidence="13 14" key="1">
    <citation type="submission" date="2016-11" db="EMBL/GenBank/DDBJ databases">
        <authorList>
            <person name="Jaros S."/>
            <person name="Januszkiewicz K."/>
            <person name="Wedrychowicz H."/>
        </authorList>
    </citation>
    <scope>NUCLEOTIDE SEQUENCE [LARGE SCALE GENOMIC DNA]</scope>
    <source>
        <strain evidence="13 14">ATCC 23634</strain>
    </source>
</reference>
<evidence type="ECO:0000313" key="13">
    <source>
        <dbReference type="EMBL" id="SFZ86549.1"/>
    </source>
</evidence>
<sequence length="258" mass="27181">MAEASRLAVGSGTEARDIAIMAREGSAPGLFWLGGFRSDMLGSKASALDGLGAREGLAVTRFDYSGHGQSGGRFEDGSIGRWLEEALAVFATTSGPQIVVGSSMGGWLALLLARALATVGESRVAGMLLIAPAVDMTKDLMEDLFTPAEKAALAEEGVVEQPSDYSDAPYRLTRLLIEDGRSCLLFGATIATGCPVAILQGGADRDVPRAHAEKLLSHLTLDPVSYTLVPDGDHRLSRPQDLKLMERLVLSLVADAAR</sequence>
<comment type="catalytic activity">
    <reaction evidence="10">
        <text>S-hexadecanoyl-L-cysteinyl-[protein] + H2O = L-cysteinyl-[protein] + hexadecanoate + H(+)</text>
        <dbReference type="Rhea" id="RHEA:19233"/>
        <dbReference type="Rhea" id="RHEA-COMP:10131"/>
        <dbReference type="Rhea" id="RHEA-COMP:11032"/>
        <dbReference type="ChEBI" id="CHEBI:7896"/>
        <dbReference type="ChEBI" id="CHEBI:15377"/>
        <dbReference type="ChEBI" id="CHEBI:15378"/>
        <dbReference type="ChEBI" id="CHEBI:29950"/>
        <dbReference type="ChEBI" id="CHEBI:74151"/>
        <dbReference type="EC" id="3.1.2.22"/>
    </reaction>
    <physiologicalReaction direction="left-to-right" evidence="10">
        <dbReference type="Rhea" id="RHEA:19234"/>
    </physiologicalReaction>
</comment>
<protein>
    <recommendedName>
        <fullName evidence="5">Palmitoyl-protein thioesterase ABHD10, mitochondrial</fullName>
        <ecNumber evidence="4">3.1.1.93</ecNumber>
        <ecNumber evidence="1">3.1.2.22</ecNumber>
    </recommendedName>
    <alternativeName>
        <fullName evidence="7">Acyl-protein thioesterase ABHD10</fullName>
    </alternativeName>
    <alternativeName>
        <fullName evidence="8">Alpha/beta hydrolase domain-containing protein 10</fullName>
    </alternativeName>
    <alternativeName>
        <fullName evidence="6">Mycophenolic acid acyl-glucuronide esterase, mitochondrial</fullName>
    </alternativeName>
</protein>
<feature type="domain" description="AB hydrolase-1" evidence="12">
    <location>
        <begin position="43"/>
        <end position="240"/>
    </location>
</feature>
<dbReference type="GO" id="GO:0102390">
    <property type="term" value="F:mycophenolic acid acyl-glucuronide esterase activity"/>
    <property type="evidence" value="ECO:0007669"/>
    <property type="project" value="UniProtKB-EC"/>
</dbReference>
<evidence type="ECO:0000256" key="5">
    <source>
        <dbReference type="ARBA" id="ARBA00039314"/>
    </source>
</evidence>
<dbReference type="OrthoDB" id="9813296at2"/>